<evidence type="ECO:0000256" key="5">
    <source>
        <dbReference type="ARBA" id="ARBA00022982"/>
    </source>
</evidence>
<dbReference type="InterPro" id="IPR017896">
    <property type="entry name" value="4Fe4S_Fe-S-bd"/>
</dbReference>
<keyword evidence="4" id="KW-0479">Metal-binding</keyword>
<comment type="caution">
    <text evidence="9">The sequence shown here is derived from an EMBL/GenBank/DDBJ whole genome shotgun (WGS) entry which is preliminary data.</text>
</comment>
<evidence type="ECO:0000256" key="6">
    <source>
        <dbReference type="ARBA" id="ARBA00023004"/>
    </source>
</evidence>
<keyword evidence="2" id="KW-0813">Transport</keyword>
<dbReference type="SUPFAM" id="SSF54862">
    <property type="entry name" value="4Fe-4S ferredoxins"/>
    <property type="match status" value="1"/>
</dbReference>
<evidence type="ECO:0000259" key="8">
    <source>
        <dbReference type="PROSITE" id="PS51379"/>
    </source>
</evidence>
<sequence length="74" mass="8359">MAMFIRQEDCISCYACEGECPTKAINHDEEGRFKIDPRLCVECEGFYEEPQCVAICPIDGCIVRLEGIDYGCVE</sequence>
<dbReference type="InterPro" id="IPR017900">
    <property type="entry name" value="4Fe4S_Fe_S_CS"/>
</dbReference>
<protein>
    <submittedName>
        <fullName evidence="9">Ferredoxin</fullName>
    </submittedName>
</protein>
<gene>
    <name evidence="9" type="ORF">ENO47_02090</name>
</gene>
<dbReference type="FunFam" id="3.30.70.20:FF:000045">
    <property type="entry name" value="Ferredoxin, 4Fe-4S"/>
    <property type="match status" value="1"/>
</dbReference>
<dbReference type="Pfam" id="PF12838">
    <property type="entry name" value="Fer4_7"/>
    <property type="match status" value="1"/>
</dbReference>
<evidence type="ECO:0000256" key="2">
    <source>
        <dbReference type="ARBA" id="ARBA00022448"/>
    </source>
</evidence>
<feature type="domain" description="4Fe-4S ferredoxin-type" evidence="8">
    <location>
        <begin position="1"/>
        <end position="30"/>
    </location>
</feature>
<feature type="domain" description="4Fe-4S ferredoxin-type" evidence="8">
    <location>
        <begin position="31"/>
        <end position="67"/>
    </location>
</feature>
<name>A0A7C2ZDM8_9AQUI</name>
<evidence type="ECO:0000256" key="1">
    <source>
        <dbReference type="ARBA" id="ARBA00001966"/>
    </source>
</evidence>
<keyword evidence="3" id="KW-0004">4Fe-4S</keyword>
<keyword evidence="6" id="KW-0408">Iron</keyword>
<dbReference type="PROSITE" id="PS51379">
    <property type="entry name" value="4FE4S_FER_2"/>
    <property type="match status" value="2"/>
</dbReference>
<proteinExistence type="predicted"/>
<evidence type="ECO:0000256" key="3">
    <source>
        <dbReference type="ARBA" id="ARBA00022485"/>
    </source>
</evidence>
<comment type="cofactor">
    <cofactor evidence="1">
        <name>[4Fe-4S] cluster</name>
        <dbReference type="ChEBI" id="CHEBI:49883"/>
    </cofactor>
</comment>
<dbReference type="Gene3D" id="3.30.70.20">
    <property type="match status" value="1"/>
</dbReference>
<keyword evidence="5" id="KW-0249">Electron transport</keyword>
<dbReference type="GO" id="GO:0046872">
    <property type="term" value="F:metal ion binding"/>
    <property type="evidence" value="ECO:0007669"/>
    <property type="project" value="UniProtKB-KW"/>
</dbReference>
<evidence type="ECO:0000313" key="9">
    <source>
        <dbReference type="EMBL" id="HEW45450.1"/>
    </source>
</evidence>
<dbReference type="AlphaFoldDB" id="A0A7C2ZDM8"/>
<evidence type="ECO:0000256" key="7">
    <source>
        <dbReference type="ARBA" id="ARBA00023014"/>
    </source>
</evidence>
<accession>A0A7C2ZDM8</accession>
<keyword evidence="7" id="KW-0411">Iron-sulfur</keyword>
<dbReference type="PROSITE" id="PS00198">
    <property type="entry name" value="4FE4S_FER_1"/>
    <property type="match status" value="1"/>
</dbReference>
<reference evidence="9" key="1">
    <citation type="journal article" date="2020" name="mSystems">
        <title>Genome- and Community-Level Interaction Insights into Carbon Utilization and Element Cycling Functions of Hydrothermarchaeota in Hydrothermal Sediment.</title>
        <authorList>
            <person name="Zhou Z."/>
            <person name="Liu Y."/>
            <person name="Xu W."/>
            <person name="Pan J."/>
            <person name="Luo Z.H."/>
            <person name="Li M."/>
        </authorList>
    </citation>
    <scope>NUCLEOTIDE SEQUENCE [LARGE SCALE GENOMIC DNA]</scope>
    <source>
        <strain evidence="9">SpSt-132</strain>
    </source>
</reference>
<dbReference type="GO" id="GO:0051539">
    <property type="term" value="F:4 iron, 4 sulfur cluster binding"/>
    <property type="evidence" value="ECO:0007669"/>
    <property type="project" value="UniProtKB-KW"/>
</dbReference>
<evidence type="ECO:0000256" key="4">
    <source>
        <dbReference type="ARBA" id="ARBA00022723"/>
    </source>
</evidence>
<organism evidence="9">
    <name type="scientific">Hydrogenobacter sp</name>
    <dbReference type="NCBI Taxonomy" id="2152829"/>
    <lineage>
        <taxon>Bacteria</taxon>
        <taxon>Pseudomonadati</taxon>
        <taxon>Aquificota</taxon>
        <taxon>Aquificia</taxon>
        <taxon>Aquificales</taxon>
        <taxon>Aquificaceae</taxon>
        <taxon>Hydrogenobacter</taxon>
    </lineage>
</organism>
<dbReference type="EMBL" id="DSFP01000027">
    <property type="protein sequence ID" value="HEW45450.1"/>
    <property type="molecule type" value="Genomic_DNA"/>
</dbReference>